<keyword evidence="1" id="KW-0175">Coiled coil</keyword>
<evidence type="ECO:0000313" key="3">
    <source>
        <dbReference type="EMBL" id="PRW59104.1"/>
    </source>
</evidence>
<feature type="coiled-coil region" evidence="1">
    <location>
        <begin position="190"/>
        <end position="231"/>
    </location>
</feature>
<evidence type="ECO:0000256" key="2">
    <source>
        <dbReference type="SAM" id="SignalP"/>
    </source>
</evidence>
<dbReference type="OrthoDB" id="513166at2759"/>
<organism evidence="3 4">
    <name type="scientific">Chlorella sorokiniana</name>
    <name type="common">Freshwater green alga</name>
    <dbReference type="NCBI Taxonomy" id="3076"/>
    <lineage>
        <taxon>Eukaryota</taxon>
        <taxon>Viridiplantae</taxon>
        <taxon>Chlorophyta</taxon>
        <taxon>core chlorophytes</taxon>
        <taxon>Trebouxiophyceae</taxon>
        <taxon>Chlorellales</taxon>
        <taxon>Chlorellaceae</taxon>
        <taxon>Chlorella clade</taxon>
        <taxon>Chlorella</taxon>
    </lineage>
</organism>
<evidence type="ECO:0000313" key="4">
    <source>
        <dbReference type="Proteomes" id="UP000239899"/>
    </source>
</evidence>
<gene>
    <name evidence="3" type="ORF">C2E21_2368</name>
</gene>
<proteinExistence type="predicted"/>
<dbReference type="PANTHER" id="PTHR36896">
    <property type="entry name" value="OS01G0729500 PROTEIN"/>
    <property type="match status" value="1"/>
</dbReference>
<feature type="chain" id="PRO_5015156247" evidence="2">
    <location>
        <begin position="23"/>
        <end position="300"/>
    </location>
</feature>
<name>A0A2P6TYF7_CHLSO</name>
<protein>
    <submittedName>
        <fullName evidence="3">Cathepsin H</fullName>
    </submittedName>
</protein>
<reference evidence="3 4" key="1">
    <citation type="journal article" date="2018" name="Plant J.">
        <title>Genome sequences of Chlorella sorokiniana UTEX 1602 and Micractinium conductrix SAG 241.80: implications to maltose excretion by a green alga.</title>
        <authorList>
            <person name="Arriola M.B."/>
            <person name="Velmurugan N."/>
            <person name="Zhang Y."/>
            <person name="Plunkett M.H."/>
            <person name="Hondzo H."/>
            <person name="Barney B.M."/>
        </authorList>
    </citation>
    <scope>NUCLEOTIDE SEQUENCE [LARGE SCALE GENOMIC DNA]</scope>
    <source>
        <strain evidence="4">UTEX 1602</strain>
    </source>
</reference>
<keyword evidence="2" id="KW-0732">Signal</keyword>
<dbReference type="EMBL" id="LHPG02000004">
    <property type="protein sequence ID" value="PRW59104.1"/>
    <property type="molecule type" value="Genomic_DNA"/>
</dbReference>
<dbReference type="PANTHER" id="PTHR36896:SF2">
    <property type="entry name" value="OS01G0729500 PROTEIN"/>
    <property type="match status" value="1"/>
</dbReference>
<accession>A0A2P6TYF7</accession>
<feature type="signal peptide" evidence="2">
    <location>
        <begin position="1"/>
        <end position="22"/>
    </location>
</feature>
<comment type="caution">
    <text evidence="3">The sequence shown here is derived from an EMBL/GenBank/DDBJ whole genome shotgun (WGS) entry which is preliminary data.</text>
</comment>
<keyword evidence="4" id="KW-1185">Reference proteome</keyword>
<sequence>MSARLGLLLLLAVAAAAPLTAAASRLSLAGLGVDVCETYSSEECREHPDKCTPCRAWDRVDVCFETAIAKRLPTKLFACDFPPVPPPEPTPEPQPDVDCQSYTTEDTCSAKQGCVWCLSAAVRSACYTEAEARRLPAAVFRCKFPSLSAEQKRGLAAPPEGAEPSATDLAAEFPALSLSERPHMHDERSAKFWRTQAKNALEEVERLQEVIERLEEENERLRTGGARAADDSRVGQAQLAGTSALTEEQAVKCPACGTQLVFTINLIPDAAAASGAAAAPGVVCPNTSCKRPLDLRLKLA</sequence>
<dbReference type="Proteomes" id="UP000239899">
    <property type="component" value="Unassembled WGS sequence"/>
</dbReference>
<dbReference type="AlphaFoldDB" id="A0A2P6TYF7"/>
<evidence type="ECO:0000256" key="1">
    <source>
        <dbReference type="SAM" id="Coils"/>
    </source>
</evidence>